<evidence type="ECO:0000256" key="1">
    <source>
        <dbReference type="ARBA" id="ARBA00000681"/>
    </source>
</evidence>
<evidence type="ECO:0000256" key="6">
    <source>
        <dbReference type="ARBA" id="ARBA00022801"/>
    </source>
</evidence>
<feature type="active site" description="Proton donor" evidence="10">
    <location>
        <position position="200"/>
    </location>
</feature>
<evidence type="ECO:0000256" key="10">
    <source>
        <dbReference type="PROSITE-ProRule" id="PRU01097"/>
    </source>
</evidence>
<evidence type="ECO:0000256" key="12">
    <source>
        <dbReference type="SAM" id="SignalP"/>
    </source>
</evidence>
<dbReference type="AlphaFoldDB" id="U4N490"/>
<dbReference type="EMBL" id="HG421946">
    <property type="protein sequence ID" value="CDG46728.1"/>
    <property type="molecule type" value="mRNA"/>
</dbReference>
<dbReference type="PRINTS" id="PR00911">
    <property type="entry name" value="GLHYDRLASE11"/>
</dbReference>
<evidence type="ECO:0000259" key="13">
    <source>
        <dbReference type="PROSITE" id="PS51761"/>
    </source>
</evidence>
<dbReference type="InterPro" id="IPR033123">
    <property type="entry name" value="GH11_dom"/>
</dbReference>
<feature type="active site" description="Nucleophile" evidence="10">
    <location>
        <position position="109"/>
    </location>
</feature>
<dbReference type="InterPro" id="IPR013319">
    <property type="entry name" value="GH11/12"/>
</dbReference>
<feature type="compositionally biased region" description="Low complexity" evidence="11">
    <location>
        <begin position="220"/>
        <end position="233"/>
    </location>
</feature>
<dbReference type="InterPro" id="IPR001137">
    <property type="entry name" value="Glyco_hydro_11"/>
</dbReference>
<dbReference type="InterPro" id="IPR033119">
    <property type="entry name" value="GH11_AS_2"/>
</dbReference>
<evidence type="ECO:0000256" key="5">
    <source>
        <dbReference type="ARBA" id="ARBA00022651"/>
    </source>
</evidence>
<proteinExistence type="evidence at transcript level"/>
<sequence>IPLLLACVLFFDMVCGQTIYNNKQGTIDGLNYELWKDYGTTSMTLNGGGKFSCSWSSINNALFRIGKKFGSVKKYTEYGAITVNYEADYRPNGNSYLCVYGWTQGPLVEYYIVESWGTWRPPGSTGQKGVITVDGGQYDVYSTTRINQPSIEGDCTFTQYWSVRKEKRTKGTISVHEHFRQWEKLGLPAGRLYEAALNVEGYQSSGTANILKNEISIGGSTSSSSSSSSSGTSSGTGSGTSSGPVSTGYKKSQWVQEGSYNFKDLGSGAFSLSWEGKGHFRYGKDLGGKSASGVALQYAVKGYKMTSTVGSSSLRAYVIVNADPNGAKGSYPVAALNIIPYWKNWQPSVEDPEYTMTINVDGADYTVYTKGYNKGGNTWADDKQEDFLQDITVVLKTAKYGNSVTDFSGTIAIGKVIAALQAKGVWIGSSVRSAFLEFDNWEGSGSVTVTKNVI</sequence>
<comment type="similarity">
    <text evidence="3 10">Belongs to the glycosyl hydrolase 11 (cellulase G) family.</text>
</comment>
<dbReference type="InterPro" id="IPR018208">
    <property type="entry name" value="GH11_AS_1"/>
</dbReference>
<dbReference type="UniPathway" id="UPA00114"/>
<dbReference type="GO" id="GO:0045493">
    <property type="term" value="P:xylan catabolic process"/>
    <property type="evidence" value="ECO:0007669"/>
    <property type="project" value="UniProtKB-UniRule"/>
</dbReference>
<keyword evidence="6 10" id="KW-0378">Hydrolase</keyword>
<feature type="signal peptide" evidence="12">
    <location>
        <begin position="1"/>
        <end position="16"/>
    </location>
</feature>
<dbReference type="Pfam" id="PF00457">
    <property type="entry name" value="Glyco_hydro_11"/>
    <property type="match status" value="1"/>
</dbReference>
<dbReference type="PROSITE" id="PS51761">
    <property type="entry name" value="GH11_3"/>
    <property type="match status" value="2"/>
</dbReference>
<evidence type="ECO:0000256" key="11">
    <source>
        <dbReference type="SAM" id="MobiDB-lite"/>
    </source>
</evidence>
<feature type="domain" description="GH11" evidence="13">
    <location>
        <begin position="237"/>
        <end position="452"/>
    </location>
</feature>
<feature type="region of interest" description="Disordered" evidence="11">
    <location>
        <begin position="220"/>
        <end position="249"/>
    </location>
</feature>
<dbReference type="SUPFAM" id="SSF49899">
    <property type="entry name" value="Concanavalin A-like lectins/glucanases"/>
    <property type="match status" value="2"/>
</dbReference>
<dbReference type="GO" id="GO:0031176">
    <property type="term" value="F:endo-1,4-beta-xylanase activity"/>
    <property type="evidence" value="ECO:0007669"/>
    <property type="project" value="UniProtKB-UniRule"/>
</dbReference>
<reference evidence="14" key="1">
    <citation type="submission" date="2013-07" db="EMBL/GenBank/DDBJ databases">
        <authorList>
            <person name="Snelling T."/>
        </authorList>
    </citation>
    <scope>NUCLEOTIDE SEQUENCE</scope>
</reference>
<protein>
    <recommendedName>
        <fullName evidence="4 10">endo-1,4-beta-xylanase</fullName>
        <ecNumber evidence="4 10">3.2.1.8</ecNumber>
    </recommendedName>
</protein>
<dbReference type="PROSITE" id="PS00777">
    <property type="entry name" value="GH11_2"/>
    <property type="match status" value="1"/>
</dbReference>
<feature type="non-terminal residue" evidence="14">
    <location>
        <position position="1"/>
    </location>
</feature>
<gene>
    <name evidence="14" type="primary">xy10</name>
</gene>
<name>U4N490_9CILI</name>
<evidence type="ECO:0000256" key="9">
    <source>
        <dbReference type="ARBA" id="ARBA00023326"/>
    </source>
</evidence>
<evidence type="ECO:0000256" key="3">
    <source>
        <dbReference type="ARBA" id="ARBA00007792"/>
    </source>
</evidence>
<evidence type="ECO:0000256" key="8">
    <source>
        <dbReference type="ARBA" id="ARBA00023295"/>
    </source>
</evidence>
<feature type="domain" description="GH11" evidence="13">
    <location>
        <begin position="18"/>
        <end position="213"/>
    </location>
</feature>
<dbReference type="Gene3D" id="2.60.120.180">
    <property type="match status" value="2"/>
</dbReference>
<dbReference type="InterPro" id="IPR013320">
    <property type="entry name" value="ConA-like_dom_sf"/>
</dbReference>
<keyword evidence="12" id="KW-0732">Signal</keyword>
<dbReference type="PANTHER" id="PTHR46828:SF2">
    <property type="entry name" value="ENDO-1,4-BETA-XYLANASE A-RELATED"/>
    <property type="match status" value="1"/>
</dbReference>
<comment type="pathway">
    <text evidence="2 10">Glycan degradation; xylan degradation.</text>
</comment>
<accession>U4N490</accession>
<dbReference type="PROSITE" id="PS00776">
    <property type="entry name" value="GH11_1"/>
    <property type="match status" value="1"/>
</dbReference>
<keyword evidence="5 10" id="KW-0858">Xylan degradation</keyword>
<comment type="catalytic activity">
    <reaction evidence="1 10">
        <text>Endohydrolysis of (1-&gt;4)-beta-D-xylosidic linkages in xylans.</text>
        <dbReference type="EC" id="3.2.1.8"/>
    </reaction>
</comment>
<evidence type="ECO:0000256" key="2">
    <source>
        <dbReference type="ARBA" id="ARBA00004851"/>
    </source>
</evidence>
<reference evidence="14" key="2">
    <citation type="submission" date="2013-10" db="EMBL/GenBank/DDBJ databases">
        <title>Cellulose and hemicellulose degradation by ciliates from the caecum of the horse.</title>
        <authorList>
            <person name="Snelling T.J."/>
            <person name="McEwan N.R."/>
            <person name="Newbold C.J."/>
        </authorList>
    </citation>
    <scope>NUCLEOTIDE SEQUENCE</scope>
</reference>
<keyword evidence="7 10" id="KW-0119">Carbohydrate metabolism</keyword>
<dbReference type="PANTHER" id="PTHR46828">
    <property type="entry name" value="ENDO-1,4-BETA-XYLANASE A-RELATED"/>
    <property type="match status" value="1"/>
</dbReference>
<dbReference type="EC" id="3.2.1.8" evidence="4 10"/>
<keyword evidence="8 10" id="KW-0326">Glycosidase</keyword>
<evidence type="ECO:0000256" key="4">
    <source>
        <dbReference type="ARBA" id="ARBA00012590"/>
    </source>
</evidence>
<evidence type="ECO:0000256" key="7">
    <source>
        <dbReference type="ARBA" id="ARBA00023277"/>
    </source>
</evidence>
<keyword evidence="9 10" id="KW-0624">Polysaccharide degradation</keyword>
<organism evidence="14">
    <name type="scientific">uncultured equine caecal ciliate</name>
    <dbReference type="NCBI Taxonomy" id="1385981"/>
    <lineage>
        <taxon>Eukaryota</taxon>
        <taxon>Sar</taxon>
        <taxon>Alveolata</taxon>
        <taxon>Ciliophora</taxon>
        <taxon>environmental samples</taxon>
    </lineage>
</organism>
<evidence type="ECO:0000313" key="14">
    <source>
        <dbReference type="EMBL" id="CDG46728.1"/>
    </source>
</evidence>
<feature type="chain" id="PRO_5004652430" description="endo-1,4-beta-xylanase" evidence="12">
    <location>
        <begin position="17"/>
        <end position="454"/>
    </location>
</feature>
<comment type="caution">
    <text evidence="10">Lacks conserved residue(s) required for the propagation of feature annotation.</text>
</comment>